<reference evidence="6 7" key="1">
    <citation type="journal article" date="2018" name="IMA Fungus">
        <title>IMA Genome-F 9: Draft genome sequence of Annulohypoxylon stygium, Aspergillus mulundensis, Berkeleyomyces basicola (syn. Thielaviopsis basicola), Ceratocystis smalleyi, two Cercospora beticola strains, Coleophoma cylindrospora, Fusarium fracticaudum, Phialophora cf. hyalina, and Morchella septimelata.</title>
        <authorList>
            <person name="Wingfield B.D."/>
            <person name="Bills G.F."/>
            <person name="Dong Y."/>
            <person name="Huang W."/>
            <person name="Nel W.J."/>
            <person name="Swalarsk-Parry B.S."/>
            <person name="Vaghefi N."/>
            <person name="Wilken P.M."/>
            <person name="An Z."/>
            <person name="de Beer Z.W."/>
            <person name="De Vos L."/>
            <person name="Chen L."/>
            <person name="Duong T.A."/>
            <person name="Gao Y."/>
            <person name="Hammerbacher A."/>
            <person name="Kikkert J.R."/>
            <person name="Li Y."/>
            <person name="Li H."/>
            <person name="Li K."/>
            <person name="Li Q."/>
            <person name="Liu X."/>
            <person name="Ma X."/>
            <person name="Naidoo K."/>
            <person name="Pethybridge S.J."/>
            <person name="Sun J."/>
            <person name="Steenkamp E.T."/>
            <person name="van der Nest M.A."/>
            <person name="van Wyk S."/>
            <person name="Wingfield M.J."/>
            <person name="Xiong C."/>
            <person name="Yue Q."/>
            <person name="Zhang X."/>
        </authorList>
    </citation>
    <scope>NUCLEOTIDE SEQUENCE [LARGE SCALE GENOMIC DNA]</scope>
    <source>
        <strain evidence="6 7">DSM 5745</strain>
    </source>
</reference>
<dbReference type="Pfam" id="PF22939">
    <property type="entry name" value="WHD_GPIID"/>
    <property type="match status" value="1"/>
</dbReference>
<evidence type="ECO:0000256" key="1">
    <source>
        <dbReference type="ARBA" id="ARBA00022737"/>
    </source>
</evidence>
<dbReference type="OrthoDB" id="1577640at2759"/>
<dbReference type="InterPro" id="IPR036770">
    <property type="entry name" value="Ankyrin_rpt-contain_sf"/>
</dbReference>
<dbReference type="InterPro" id="IPR035994">
    <property type="entry name" value="Nucleoside_phosphorylase_sf"/>
</dbReference>
<dbReference type="PANTHER" id="PTHR46082:SF11">
    <property type="entry name" value="AAA+ ATPASE DOMAIN-CONTAINING PROTEIN-RELATED"/>
    <property type="match status" value="1"/>
</dbReference>
<proteinExistence type="predicted"/>
<dbReference type="SUPFAM" id="SSF53167">
    <property type="entry name" value="Purine and uridine phosphorylases"/>
    <property type="match status" value="1"/>
</dbReference>
<dbReference type="Pfam" id="PF12796">
    <property type="entry name" value="Ank_2"/>
    <property type="match status" value="3"/>
</dbReference>
<dbReference type="SUPFAM" id="SSF48403">
    <property type="entry name" value="Ankyrin repeat"/>
    <property type="match status" value="1"/>
</dbReference>
<keyword evidence="2" id="KW-0040">ANK repeat</keyword>
<feature type="repeat" description="ANK" evidence="2">
    <location>
        <begin position="995"/>
        <end position="1027"/>
    </location>
</feature>
<feature type="domain" description="GPI inositol-deacylase winged helix" evidence="4">
    <location>
        <begin position="671"/>
        <end position="763"/>
    </location>
</feature>
<dbReference type="SUPFAM" id="SSF52540">
    <property type="entry name" value="P-loop containing nucleoside triphosphate hydrolases"/>
    <property type="match status" value="1"/>
</dbReference>
<evidence type="ECO:0000313" key="7">
    <source>
        <dbReference type="Proteomes" id="UP000256690"/>
    </source>
</evidence>
<dbReference type="InterPro" id="IPR054471">
    <property type="entry name" value="GPIID_WHD"/>
</dbReference>
<dbReference type="PROSITE" id="PS50088">
    <property type="entry name" value="ANK_REPEAT"/>
    <property type="match status" value="2"/>
</dbReference>
<dbReference type="Gene3D" id="1.25.40.20">
    <property type="entry name" value="Ankyrin repeat-containing domain"/>
    <property type="match status" value="2"/>
</dbReference>
<feature type="domain" description="Nephrocystin 3-like N-terminal" evidence="5">
    <location>
        <begin position="392"/>
        <end position="560"/>
    </location>
</feature>
<dbReference type="GeneID" id="38111198"/>
<comment type="caution">
    <text evidence="6">The sequence shown here is derived from an EMBL/GenBank/DDBJ whole genome shotgun (WGS) entry which is preliminary data.</text>
</comment>
<dbReference type="Gene3D" id="3.40.50.1580">
    <property type="entry name" value="Nucleoside phosphorylase domain"/>
    <property type="match status" value="1"/>
</dbReference>
<evidence type="ECO:0000256" key="2">
    <source>
        <dbReference type="PROSITE-ProRule" id="PRU00023"/>
    </source>
</evidence>
<dbReference type="InterPro" id="IPR002110">
    <property type="entry name" value="Ankyrin_rpt"/>
</dbReference>
<dbReference type="GO" id="GO:0003824">
    <property type="term" value="F:catalytic activity"/>
    <property type="evidence" value="ECO:0007669"/>
    <property type="project" value="InterPro"/>
</dbReference>
<gene>
    <name evidence="6" type="ORF">DSM5745_00828</name>
</gene>
<feature type="compositionally biased region" description="Basic and acidic residues" evidence="3">
    <location>
        <begin position="16"/>
        <end position="25"/>
    </location>
</feature>
<keyword evidence="1" id="KW-0677">Repeat</keyword>
<sequence length="1146" mass="128330">MFKQRKISHDLLSSTGRDELGHREQTPQQGEPVDRYTVGWICALQEEYDSACRMLDEEFDDPVELDASDDNTYTFGRVGFHHVVVGCLPAGRYGTNSAACVARDMMRSFPSLRSALMVGIGGGLPTLSNDIRLGDVVVSMPNGVFGGVVQYDLGKRLPNGDFQRTGHLNAPPNKLLGVIPEIRKRYNDPRKPDAIAEHLRRMDDMPDYRRPAHDHLFQAHYTHQGGDSCLSCDPSQLIQREERKGRVVGVHYGTIASGNSVIKDAAVRSELAKSDMNPLCFEMEGAGLMNNLPCLVVRGICDYSDSHKNDVWHKYAALAAAAYARELLIVLKPTKVASMPSWAVEVKTSIECISGHMQEVQTSFDEDRLHRWLCPPDPSTNFNAAIMSLAPGTGTWLLNSKAYKIWKGNRGLEATPVPPIWLRGIPGSGKTVLSSSIIEDCAGLVSSPTTSLLYFFFDFTDAEKRTHDAMVRSFVWQLAGQGSNEMRILSELFSRCNGGRAQPSRKHLYNTFGDMVKGKKDIYIVIDALDECTDRKNVMWLMQKFTSWWKAELHLCVSSRQEKDINKVLQQIVPENGRIVLDKERVNADIHHYLRRRLQVDEGFDKWRKLPNTAQEIERKIMDKADGMFRWAVCQLNSIRGCLDLPMLRDTLSSLPDTMEETYSRILSTIADSHKNYALRILQWLVYAVRPLMIEEIIDVLAVSFNEEGHAFDPRNRLLDVEDILSICSSLVTIEKSGQGLLVKLSHLSVRDYLVSSHTQAFFRNSMESETANTAISSICLRYILQLDTNCYSDRRIRERFPLTTYAVMHWPIHARAAGEGSASVLRLIEELFLLQDESFCTWVCLYKNSVSSGWKDHVRARKDRLPLFYASLLGLTGAVKLILDKGISPNLYDADVGTPLQIALHQGNIDIVECLLARGADPNLKSGVFESPLVEAMSQDREHIAVRLIEYGANPSQTCVEHGCALNMALAKNLATVARCLLDKGANPNANYKPHGTPLQIVSENGNEQMLQWLLDKGANPNIYRGKADSPLQKALYYSRPQIVDVLLRSGAEAIPSICGPALERAAYDGRLEMVRVLISACSHANSCKGHWGVALWMASSSGHEQIVRLLLQKYAHMPADFVGLALEWATVRNHHGIVKLLRQR</sequence>
<dbReference type="InterPro" id="IPR056884">
    <property type="entry name" value="NPHP3-like_N"/>
</dbReference>
<evidence type="ECO:0000313" key="6">
    <source>
        <dbReference type="EMBL" id="RDW93506.1"/>
    </source>
</evidence>
<dbReference type="EMBL" id="PVWQ01000001">
    <property type="protein sequence ID" value="RDW93506.1"/>
    <property type="molecule type" value="Genomic_DNA"/>
</dbReference>
<dbReference type="PROSITE" id="PS50297">
    <property type="entry name" value="ANK_REP_REGION"/>
    <property type="match status" value="2"/>
</dbReference>
<dbReference type="Gene3D" id="3.40.50.300">
    <property type="entry name" value="P-loop containing nucleotide triphosphate hydrolases"/>
    <property type="match status" value="1"/>
</dbReference>
<dbReference type="Proteomes" id="UP000256690">
    <property type="component" value="Unassembled WGS sequence"/>
</dbReference>
<evidence type="ECO:0000256" key="3">
    <source>
        <dbReference type="SAM" id="MobiDB-lite"/>
    </source>
</evidence>
<feature type="region of interest" description="Disordered" evidence="3">
    <location>
        <begin position="1"/>
        <end position="30"/>
    </location>
</feature>
<dbReference type="InterPro" id="IPR053137">
    <property type="entry name" value="NLR-like"/>
</dbReference>
<dbReference type="PANTHER" id="PTHR46082">
    <property type="entry name" value="ATP/GTP-BINDING PROTEIN-RELATED"/>
    <property type="match status" value="1"/>
</dbReference>
<keyword evidence="7" id="KW-1185">Reference proteome</keyword>
<dbReference type="InterPro" id="IPR027417">
    <property type="entry name" value="P-loop_NTPase"/>
</dbReference>
<evidence type="ECO:0000259" key="5">
    <source>
        <dbReference type="Pfam" id="PF24883"/>
    </source>
</evidence>
<accession>A0A3D8T4M7</accession>
<dbReference type="SMART" id="SM00248">
    <property type="entry name" value="ANK"/>
    <property type="match status" value="8"/>
</dbReference>
<organism evidence="6 7">
    <name type="scientific">Aspergillus mulundensis</name>
    <dbReference type="NCBI Taxonomy" id="1810919"/>
    <lineage>
        <taxon>Eukaryota</taxon>
        <taxon>Fungi</taxon>
        <taxon>Dikarya</taxon>
        <taxon>Ascomycota</taxon>
        <taxon>Pezizomycotina</taxon>
        <taxon>Eurotiomycetes</taxon>
        <taxon>Eurotiomycetidae</taxon>
        <taxon>Eurotiales</taxon>
        <taxon>Aspergillaceae</taxon>
        <taxon>Aspergillus</taxon>
        <taxon>Aspergillus subgen. Nidulantes</taxon>
    </lineage>
</organism>
<protein>
    <submittedName>
        <fullName evidence="6">Uncharacterized protein</fullName>
    </submittedName>
</protein>
<feature type="repeat" description="ANK" evidence="2">
    <location>
        <begin position="896"/>
        <end position="928"/>
    </location>
</feature>
<dbReference type="Pfam" id="PF24883">
    <property type="entry name" value="NPHP3_N"/>
    <property type="match status" value="1"/>
</dbReference>
<dbReference type="STRING" id="1810919.A0A3D8T4M7"/>
<name>A0A3D8T4M7_9EURO</name>
<evidence type="ECO:0000259" key="4">
    <source>
        <dbReference type="Pfam" id="PF22939"/>
    </source>
</evidence>
<dbReference type="GO" id="GO:0009116">
    <property type="term" value="P:nucleoside metabolic process"/>
    <property type="evidence" value="ECO:0007669"/>
    <property type="project" value="InterPro"/>
</dbReference>
<dbReference type="AlphaFoldDB" id="A0A3D8T4M7"/>
<dbReference type="RefSeq" id="XP_026608689.1">
    <property type="nucleotide sequence ID" value="XM_026742844.1"/>
</dbReference>